<dbReference type="OrthoDB" id="345639at2"/>
<proteinExistence type="predicted"/>
<dbReference type="Pfam" id="PF07883">
    <property type="entry name" value="Cupin_2"/>
    <property type="match status" value="1"/>
</dbReference>
<comment type="caution">
    <text evidence="3">The sequence shown here is derived from an EMBL/GenBank/DDBJ whole genome shotgun (WGS) entry which is preliminary data.</text>
</comment>
<keyword evidence="1" id="KW-0479">Metal-binding</keyword>
<name>H1SB62_9BURK</name>
<protein>
    <recommendedName>
        <fullName evidence="2">Cupin type-2 domain-containing protein</fullName>
    </recommendedName>
</protein>
<evidence type="ECO:0000313" key="4">
    <source>
        <dbReference type="Proteomes" id="UP000005808"/>
    </source>
</evidence>
<dbReference type="EMBL" id="AHJE01000069">
    <property type="protein sequence ID" value="EHP40300.1"/>
    <property type="molecule type" value="Genomic_DNA"/>
</dbReference>
<dbReference type="InterPro" id="IPR051610">
    <property type="entry name" value="GPI/OXD"/>
</dbReference>
<dbReference type="PATRIC" id="fig|1127483.3.peg.5392"/>
<accession>H1SB62</accession>
<dbReference type="SUPFAM" id="SSF51182">
    <property type="entry name" value="RmlC-like cupins"/>
    <property type="match status" value="1"/>
</dbReference>
<dbReference type="AlphaFoldDB" id="H1SB62"/>
<sequence>MGEGHRRRRHQGQLAVICIDDLSALAFHDRRAGCAKAVLHQDAAVQISVFRVRPGSGVPLHRHSLVSDFFMGVKGEVELRWDGGHFTLKPNAFIDMPPGVWHEVWNRGEQEGFFLLVHAPFENFDFEEQTVV</sequence>
<dbReference type="InterPro" id="IPR011051">
    <property type="entry name" value="RmlC_Cupin_sf"/>
</dbReference>
<reference evidence="3 4" key="1">
    <citation type="journal article" date="2012" name="J. Bacteriol.">
        <title>De Novo Genome Project of Cupriavidus basilensis OR16.</title>
        <authorList>
            <person name="Cserhati M."/>
            <person name="Kriszt B."/>
            <person name="Szoboszlay S."/>
            <person name="Toth A."/>
            <person name="Szabo I."/>
            <person name="Tancsics A."/>
            <person name="Nagy I."/>
            <person name="Horvath B."/>
            <person name="Nagy I."/>
            <person name="Kukolya J."/>
        </authorList>
    </citation>
    <scope>NUCLEOTIDE SEQUENCE [LARGE SCALE GENOMIC DNA]</scope>
    <source>
        <strain evidence="3 4">OR16</strain>
    </source>
</reference>
<dbReference type="InterPro" id="IPR013096">
    <property type="entry name" value="Cupin_2"/>
</dbReference>
<feature type="domain" description="Cupin type-2" evidence="2">
    <location>
        <begin position="49"/>
        <end position="117"/>
    </location>
</feature>
<dbReference type="Proteomes" id="UP000005808">
    <property type="component" value="Unassembled WGS sequence"/>
</dbReference>
<dbReference type="RefSeq" id="WP_006160894.1">
    <property type="nucleotide sequence ID" value="NZ_AHJE01000069.1"/>
</dbReference>
<evidence type="ECO:0000256" key="1">
    <source>
        <dbReference type="ARBA" id="ARBA00022723"/>
    </source>
</evidence>
<evidence type="ECO:0000259" key="2">
    <source>
        <dbReference type="Pfam" id="PF07883"/>
    </source>
</evidence>
<dbReference type="InterPro" id="IPR014710">
    <property type="entry name" value="RmlC-like_jellyroll"/>
</dbReference>
<organism evidence="3 4">
    <name type="scientific">Cupriavidus basilensis OR16</name>
    <dbReference type="NCBI Taxonomy" id="1127483"/>
    <lineage>
        <taxon>Bacteria</taxon>
        <taxon>Pseudomonadati</taxon>
        <taxon>Pseudomonadota</taxon>
        <taxon>Betaproteobacteria</taxon>
        <taxon>Burkholderiales</taxon>
        <taxon>Burkholderiaceae</taxon>
        <taxon>Cupriavidus</taxon>
    </lineage>
</organism>
<dbReference type="PANTHER" id="PTHR35848">
    <property type="entry name" value="OXALATE-BINDING PROTEIN"/>
    <property type="match status" value="1"/>
</dbReference>
<gene>
    <name evidence="3" type="ORF">OR16_27003</name>
</gene>
<dbReference type="Gene3D" id="2.60.120.10">
    <property type="entry name" value="Jelly Rolls"/>
    <property type="match status" value="1"/>
</dbReference>
<dbReference type="GO" id="GO:0046872">
    <property type="term" value="F:metal ion binding"/>
    <property type="evidence" value="ECO:0007669"/>
    <property type="project" value="UniProtKB-KW"/>
</dbReference>
<dbReference type="CDD" id="cd02208">
    <property type="entry name" value="cupin_RmlC-like"/>
    <property type="match status" value="1"/>
</dbReference>
<evidence type="ECO:0000313" key="3">
    <source>
        <dbReference type="EMBL" id="EHP40300.1"/>
    </source>
</evidence>